<dbReference type="InterPro" id="IPR052346">
    <property type="entry name" value="O-mannosyl-transferase_TMTC"/>
</dbReference>
<dbReference type="PROSITE" id="PS50005">
    <property type="entry name" value="TPR"/>
    <property type="match status" value="2"/>
</dbReference>
<evidence type="ECO:0000256" key="3">
    <source>
        <dbReference type="PROSITE-ProRule" id="PRU00339"/>
    </source>
</evidence>
<dbReference type="Pfam" id="PF13432">
    <property type="entry name" value="TPR_16"/>
    <property type="match status" value="1"/>
</dbReference>
<evidence type="ECO:0000313" key="7">
    <source>
        <dbReference type="Proteomes" id="UP000239735"/>
    </source>
</evidence>
<evidence type="ECO:0000256" key="4">
    <source>
        <dbReference type="SAM" id="MobiDB-lite"/>
    </source>
</evidence>
<evidence type="ECO:0000256" key="2">
    <source>
        <dbReference type="ARBA" id="ARBA00022803"/>
    </source>
</evidence>
<dbReference type="Pfam" id="PF14559">
    <property type="entry name" value="TPR_19"/>
    <property type="match status" value="1"/>
</dbReference>
<dbReference type="SMART" id="SM00028">
    <property type="entry name" value="TPR"/>
    <property type="match status" value="7"/>
</dbReference>
<dbReference type="InterPro" id="IPR019734">
    <property type="entry name" value="TPR_rpt"/>
</dbReference>
<dbReference type="Gene3D" id="1.25.40.10">
    <property type="entry name" value="Tetratricopeptide repeat domain"/>
    <property type="match status" value="2"/>
</dbReference>
<dbReference type="SUPFAM" id="SSF48452">
    <property type="entry name" value="TPR-like"/>
    <property type="match status" value="2"/>
</dbReference>
<sequence>MFRYVFLAFFSVFLLNSLSASAQASNSAPAPPSAPASAPAANSQPVPGDVTAAESAIAASDWKSAEARLDSYLATNPSDARALFDAGYVADTQNRLGDAASLYRRAIAADPKSFEAHLSLGLLLARQNKLSDARPELVEATTLDPGLADPTLKARAWRALARIDRTSNPTLASNDLLEALKLSPETTSDTLLAAELAEQTGQNDTAEAAYRRVLAKDPASVPATIGLAHLLILGKQYSDAETLLRAALVKSPDDPTLTAQLATVLAEQNKAEALPLLQKLHAVHPEDPAINRLLAAVLADAGDYSGSDQLDVHLLAASPDDPELLVAHGQNLVHLARVDEAYAAFNHASQIDPANSDAWSGLAFTASRTHHPDVTLHALTMRSRYLPENASTLFLWATAYDSLNQKKEAAAYYHQFLDAAAGKFPNQEWQARQRLKLLEK</sequence>
<feature type="repeat" description="TPR" evidence="3">
    <location>
        <begin position="322"/>
        <end position="355"/>
    </location>
</feature>
<dbReference type="PANTHER" id="PTHR44227:SF3">
    <property type="entry name" value="PROTEIN O-MANNOSYL-TRANSFERASE TMTC4"/>
    <property type="match status" value="1"/>
</dbReference>
<keyword evidence="2 3" id="KW-0802">TPR repeat</keyword>
<name>A0A2N9L4W5_9BACT</name>
<gene>
    <name evidence="6" type="ORF">SBA5_130033</name>
</gene>
<dbReference type="EMBL" id="OKRB01000035">
    <property type="protein sequence ID" value="SPE18094.1"/>
    <property type="molecule type" value="Genomic_DNA"/>
</dbReference>
<evidence type="ECO:0000313" key="6">
    <source>
        <dbReference type="EMBL" id="SPE18094.1"/>
    </source>
</evidence>
<dbReference type="OrthoDB" id="115009at2"/>
<protein>
    <submittedName>
        <fullName evidence="6">TPR domain protein</fullName>
    </submittedName>
</protein>
<feature type="chain" id="PRO_5014835122" evidence="5">
    <location>
        <begin position="23"/>
        <end position="440"/>
    </location>
</feature>
<dbReference type="Proteomes" id="UP000239735">
    <property type="component" value="Unassembled WGS sequence"/>
</dbReference>
<feature type="repeat" description="TPR" evidence="3">
    <location>
        <begin position="80"/>
        <end position="113"/>
    </location>
</feature>
<feature type="region of interest" description="Disordered" evidence="4">
    <location>
        <begin position="25"/>
        <end position="49"/>
    </location>
</feature>
<organism evidence="6 7">
    <name type="scientific">Candidatus Sulfuritelmatomonas gaucii</name>
    <dbReference type="NCBI Taxonomy" id="2043161"/>
    <lineage>
        <taxon>Bacteria</taxon>
        <taxon>Pseudomonadati</taxon>
        <taxon>Acidobacteriota</taxon>
        <taxon>Terriglobia</taxon>
        <taxon>Terriglobales</taxon>
        <taxon>Acidobacteriaceae</taxon>
        <taxon>Candidatus Sulfuritelmatomonas</taxon>
    </lineage>
</organism>
<keyword evidence="1" id="KW-0677">Repeat</keyword>
<feature type="compositionally biased region" description="Low complexity" evidence="4">
    <location>
        <begin position="35"/>
        <end position="45"/>
    </location>
</feature>
<evidence type="ECO:0000256" key="5">
    <source>
        <dbReference type="SAM" id="SignalP"/>
    </source>
</evidence>
<dbReference type="InterPro" id="IPR011990">
    <property type="entry name" value="TPR-like_helical_dom_sf"/>
</dbReference>
<proteinExistence type="predicted"/>
<dbReference type="Pfam" id="PF13174">
    <property type="entry name" value="TPR_6"/>
    <property type="match status" value="1"/>
</dbReference>
<keyword evidence="5" id="KW-0732">Signal</keyword>
<dbReference type="AlphaFoldDB" id="A0A2N9L4W5"/>
<accession>A0A2N9L4W5</accession>
<feature type="signal peptide" evidence="5">
    <location>
        <begin position="1"/>
        <end position="22"/>
    </location>
</feature>
<dbReference type="PANTHER" id="PTHR44227">
    <property type="match status" value="1"/>
</dbReference>
<reference evidence="7" key="1">
    <citation type="submission" date="2018-02" db="EMBL/GenBank/DDBJ databases">
        <authorList>
            <person name="Hausmann B."/>
        </authorList>
    </citation>
    <scope>NUCLEOTIDE SEQUENCE [LARGE SCALE GENOMIC DNA]</scope>
    <source>
        <strain evidence="7">Peat soil MAG SbA5</strain>
    </source>
</reference>
<evidence type="ECO:0000256" key="1">
    <source>
        <dbReference type="ARBA" id="ARBA00022737"/>
    </source>
</evidence>